<reference evidence="2" key="1">
    <citation type="journal article" date="2011" name="Plant Physiol.">
        <title>Comprehensive sequence analysis of 24,783 barley full-length cDNAs derived from 12 clone libraries.</title>
        <authorList>
            <person name="Matsumoto T."/>
            <person name="Tanaka T."/>
            <person name="Sakai H."/>
            <person name="Amano N."/>
            <person name="Kanamori H."/>
            <person name="Kurita K."/>
            <person name="Kikuta A."/>
            <person name="Kamiya K."/>
            <person name="Yamamoto M."/>
            <person name="Ikawa H."/>
            <person name="Fujii N."/>
            <person name="Hori K."/>
            <person name="Itoh T."/>
            <person name="Sato K."/>
        </authorList>
    </citation>
    <scope>NUCLEOTIDE SEQUENCE</scope>
    <source>
        <tissue evidence="2">Shoot and root</tissue>
    </source>
</reference>
<feature type="transmembrane region" description="Helical" evidence="1">
    <location>
        <begin position="20"/>
        <end position="43"/>
    </location>
</feature>
<sequence>MFDLSKRSIVNGTFNYIATNIPLIGIMFATGGYTYTLYSIFSNKIVNKKKKMQQVGFITVDMLSSIGTGLLGAVVGQSVIPIPIVGAFIGGMVGGFIGEMGAKVIGSQLESHRFK</sequence>
<organism evidence="2">
    <name type="scientific">Hordeum vulgare subsp. vulgare</name>
    <name type="common">Domesticated barley</name>
    <dbReference type="NCBI Taxonomy" id="112509"/>
    <lineage>
        <taxon>Eukaryota</taxon>
        <taxon>Viridiplantae</taxon>
        <taxon>Streptophyta</taxon>
        <taxon>Embryophyta</taxon>
        <taxon>Tracheophyta</taxon>
        <taxon>Spermatophyta</taxon>
        <taxon>Magnoliopsida</taxon>
        <taxon>Liliopsida</taxon>
        <taxon>Poales</taxon>
        <taxon>Poaceae</taxon>
        <taxon>BOP clade</taxon>
        <taxon>Pooideae</taxon>
        <taxon>Triticodae</taxon>
        <taxon>Triticeae</taxon>
        <taxon>Hordeinae</taxon>
        <taxon>Hordeum</taxon>
    </lineage>
</organism>
<proteinExistence type="evidence at transcript level"/>
<accession>F2DVK6</accession>
<dbReference type="AlphaFoldDB" id="F2DVK6"/>
<evidence type="ECO:0000313" key="2">
    <source>
        <dbReference type="EMBL" id="BAJ99127.1"/>
    </source>
</evidence>
<dbReference type="EMBL" id="AK367924">
    <property type="protein sequence ID" value="BAJ99127.1"/>
    <property type="molecule type" value="mRNA"/>
</dbReference>
<evidence type="ECO:0000256" key="1">
    <source>
        <dbReference type="SAM" id="Phobius"/>
    </source>
</evidence>
<keyword evidence="1" id="KW-0472">Membrane</keyword>
<protein>
    <submittedName>
        <fullName evidence="2">Predicted protein</fullName>
    </submittedName>
</protein>
<keyword evidence="1" id="KW-1133">Transmembrane helix</keyword>
<feature type="transmembrane region" description="Helical" evidence="1">
    <location>
        <begin position="55"/>
        <end position="76"/>
    </location>
</feature>
<name>F2DVK6_HORVV</name>
<feature type="transmembrane region" description="Helical" evidence="1">
    <location>
        <begin position="82"/>
        <end position="105"/>
    </location>
</feature>
<keyword evidence="1" id="KW-0812">Transmembrane</keyword>